<dbReference type="Pfam" id="PF00501">
    <property type="entry name" value="AMP-binding"/>
    <property type="match status" value="1"/>
</dbReference>
<sequence>MTEWAEAVSLARRQSPFYHRLYQQVPDRPRYLHELPVIDQGDFWTACLRNGNEVLTGPFHEGIAVSSGGTSGKPKTSLYSAGEHRAVVAAIAAGMTSAGLRPGDRVANLLTVGALSLSFVHITHAIHDGSVPVVELPIASHADCERVVEILAAHSATVLVATPSTLMHVATHLRQHGHALNSPRLALYAGEPLYRDQRSLFGEAFPQAQPYPFSYVSSDIGVVAMPVMSQDDQRLYRAHTAQVIVEIIDSDTGEPVTRPGRPGRVVVTSLLRRLMPVIRYPVGDMAEWSDTGPGHLRLLGRSSGHARIGTARLDLDVLLSHIYDIIEEPEPPSVQIVFRHHQGKDQLVARIAANVPDPERSSRLLQDRFRSTQPEYRYPLERGGVHPLAVEWVSVGQLAVNPRTGRILPTVDERDPTHS</sequence>
<reference evidence="2" key="1">
    <citation type="submission" date="2022-10" db="EMBL/GenBank/DDBJ databases">
        <title>The complete genomes of actinobacterial strains from the NBC collection.</title>
        <authorList>
            <person name="Joergensen T.S."/>
            <person name="Alvarez Arevalo M."/>
            <person name="Sterndorff E.B."/>
            <person name="Faurdal D."/>
            <person name="Vuksanovic O."/>
            <person name="Mourched A.-S."/>
            <person name="Charusanti P."/>
            <person name="Shaw S."/>
            <person name="Blin K."/>
            <person name="Weber T."/>
        </authorList>
    </citation>
    <scope>NUCLEOTIDE SEQUENCE</scope>
    <source>
        <strain evidence="2">NBC_00060</strain>
    </source>
</reference>
<accession>A0AAU2GRK4</accession>
<dbReference type="PANTHER" id="PTHR43845:SF1">
    <property type="entry name" value="BLR5969 PROTEIN"/>
    <property type="match status" value="1"/>
</dbReference>
<evidence type="ECO:0000259" key="1">
    <source>
        <dbReference type="Pfam" id="PF00501"/>
    </source>
</evidence>
<dbReference type="EMBL" id="CP108253">
    <property type="protein sequence ID" value="WTU38286.1"/>
    <property type="molecule type" value="Genomic_DNA"/>
</dbReference>
<dbReference type="PANTHER" id="PTHR43845">
    <property type="entry name" value="BLR5969 PROTEIN"/>
    <property type="match status" value="1"/>
</dbReference>
<organism evidence="2">
    <name type="scientific">Streptomyces sp. NBC_00060</name>
    <dbReference type="NCBI Taxonomy" id="2975636"/>
    <lineage>
        <taxon>Bacteria</taxon>
        <taxon>Bacillati</taxon>
        <taxon>Actinomycetota</taxon>
        <taxon>Actinomycetes</taxon>
        <taxon>Kitasatosporales</taxon>
        <taxon>Streptomycetaceae</taxon>
        <taxon>Streptomyces</taxon>
    </lineage>
</organism>
<protein>
    <submittedName>
        <fullName evidence="2">AMP-binding protein</fullName>
    </submittedName>
</protein>
<proteinExistence type="predicted"/>
<dbReference type="AlphaFoldDB" id="A0AAU2GRK4"/>
<dbReference type="Gene3D" id="3.40.50.12780">
    <property type="entry name" value="N-terminal domain of ligase-like"/>
    <property type="match status" value="1"/>
</dbReference>
<dbReference type="SUPFAM" id="SSF56801">
    <property type="entry name" value="Acetyl-CoA synthetase-like"/>
    <property type="match status" value="1"/>
</dbReference>
<evidence type="ECO:0000313" key="2">
    <source>
        <dbReference type="EMBL" id="WTU38286.1"/>
    </source>
</evidence>
<dbReference type="InterPro" id="IPR042099">
    <property type="entry name" value="ANL_N_sf"/>
</dbReference>
<gene>
    <name evidence="2" type="ORF">OHV25_01225</name>
</gene>
<feature type="domain" description="AMP-dependent synthetase/ligase" evidence="1">
    <location>
        <begin position="67"/>
        <end position="268"/>
    </location>
</feature>
<dbReference type="InterPro" id="IPR000873">
    <property type="entry name" value="AMP-dep_synth/lig_dom"/>
</dbReference>
<name>A0AAU2GRK4_9ACTN</name>